<keyword evidence="1" id="KW-0812">Transmembrane</keyword>
<keyword evidence="1" id="KW-0472">Membrane</keyword>
<feature type="domain" description="DUF2157" evidence="2">
    <location>
        <begin position="9"/>
        <end position="181"/>
    </location>
</feature>
<feature type="transmembrane region" description="Helical" evidence="1">
    <location>
        <begin position="238"/>
        <end position="261"/>
    </location>
</feature>
<reference evidence="3 4" key="1">
    <citation type="submission" date="2020-08" db="EMBL/GenBank/DDBJ databases">
        <title>Genomic Encyclopedia of Type Strains, Phase III (KMG-III): the genomes of soil and plant-associated and newly described type strains.</title>
        <authorList>
            <person name="Whitman W."/>
        </authorList>
    </citation>
    <scope>NUCLEOTIDE SEQUENCE [LARGE SCALE GENOMIC DNA]</scope>
    <source>
        <strain evidence="3 4">CECT 7247</strain>
    </source>
</reference>
<dbReference type="InterPro" id="IPR018677">
    <property type="entry name" value="DUF2157"/>
</dbReference>
<evidence type="ECO:0000313" key="3">
    <source>
        <dbReference type="EMBL" id="MBB3194634.1"/>
    </source>
</evidence>
<comment type="caution">
    <text evidence="3">The sequence shown here is derived from an EMBL/GenBank/DDBJ whole genome shotgun (WGS) entry which is preliminary data.</text>
</comment>
<dbReference type="EMBL" id="JACHXO010000003">
    <property type="protein sequence ID" value="MBB3194634.1"/>
    <property type="molecule type" value="Genomic_DNA"/>
</dbReference>
<feature type="transmembrane region" description="Helical" evidence="1">
    <location>
        <begin position="37"/>
        <end position="62"/>
    </location>
</feature>
<feature type="transmembrane region" description="Helical" evidence="1">
    <location>
        <begin position="291"/>
        <end position="308"/>
    </location>
</feature>
<organism evidence="3 4">
    <name type="scientific">Roseateles terrae</name>
    <dbReference type="NCBI Taxonomy" id="431060"/>
    <lineage>
        <taxon>Bacteria</taxon>
        <taxon>Pseudomonadati</taxon>
        <taxon>Pseudomonadota</taxon>
        <taxon>Betaproteobacteria</taxon>
        <taxon>Burkholderiales</taxon>
        <taxon>Sphaerotilaceae</taxon>
        <taxon>Roseateles</taxon>
    </lineage>
</organism>
<proteinExistence type="predicted"/>
<keyword evidence="4" id="KW-1185">Reference proteome</keyword>
<feature type="transmembrane region" description="Helical" evidence="1">
    <location>
        <begin position="320"/>
        <end position="338"/>
    </location>
</feature>
<name>A0ABR6GRD7_9BURK</name>
<evidence type="ECO:0000256" key="1">
    <source>
        <dbReference type="SAM" id="Phobius"/>
    </source>
</evidence>
<gene>
    <name evidence="3" type="ORF">FHS28_002030</name>
</gene>
<dbReference type="Proteomes" id="UP000574369">
    <property type="component" value="Unassembled WGS sequence"/>
</dbReference>
<feature type="transmembrane region" description="Helical" evidence="1">
    <location>
        <begin position="268"/>
        <end position="285"/>
    </location>
</feature>
<dbReference type="Pfam" id="PF09925">
    <property type="entry name" value="DUF2157"/>
    <property type="match status" value="1"/>
</dbReference>
<sequence length="354" mass="37690">MSLHEQLYQYTSQGGLDASSARRLWQLSGQGLAPDRWMWWMKCGAAALAAGLVGFGVMLWVAANWDAFTRFERFAMLQGLLGLAVVGAVIVPTFSAASIHANPSVPGSAPGGRWVSPANVTSSAASPVVSALALLSFLTLGGLLAYFGQTYQTGADAWNLFALWAALAVPLLLAVPSDLLWMPWQVVTSLAISLWAYTYAGHEWSVVPQTLPVHAIALALSALLIGVLGVHGRLSGHWWAWRMSVLCACVLALGIGIGSLFRTAIAPQYAMVLGLLGIAMALAWWRREVFAMSVVALVLNVLLLGGWIHSRSLRAFDELLLVAGLAAVLLAGSVRLILQRSRSARSGDFTEGAA</sequence>
<keyword evidence="1" id="KW-1133">Transmembrane helix</keyword>
<evidence type="ECO:0000313" key="4">
    <source>
        <dbReference type="Proteomes" id="UP000574369"/>
    </source>
</evidence>
<protein>
    <submittedName>
        <fullName evidence="3">Membrane protein</fullName>
    </submittedName>
</protein>
<accession>A0ABR6GRD7</accession>
<feature type="transmembrane region" description="Helical" evidence="1">
    <location>
        <begin position="211"/>
        <end position="232"/>
    </location>
</feature>
<feature type="transmembrane region" description="Helical" evidence="1">
    <location>
        <begin position="158"/>
        <end position="175"/>
    </location>
</feature>
<feature type="transmembrane region" description="Helical" evidence="1">
    <location>
        <begin position="124"/>
        <end position="146"/>
    </location>
</feature>
<feature type="transmembrane region" description="Helical" evidence="1">
    <location>
        <begin position="74"/>
        <end position="94"/>
    </location>
</feature>
<evidence type="ECO:0000259" key="2">
    <source>
        <dbReference type="Pfam" id="PF09925"/>
    </source>
</evidence>
<dbReference type="RefSeq" id="WP_184294499.1">
    <property type="nucleotide sequence ID" value="NZ_JACHXO010000003.1"/>
</dbReference>